<dbReference type="SMART" id="SM00240">
    <property type="entry name" value="FHA"/>
    <property type="match status" value="1"/>
</dbReference>
<feature type="transmembrane region" description="Helical" evidence="3">
    <location>
        <begin position="799"/>
        <end position="819"/>
    </location>
</feature>
<dbReference type="SUPFAM" id="SSF49879">
    <property type="entry name" value="SMAD/FHA domain"/>
    <property type="match status" value="1"/>
</dbReference>
<dbReference type="Pfam" id="PF00498">
    <property type="entry name" value="FHA"/>
    <property type="match status" value="1"/>
</dbReference>
<reference evidence="5 6" key="1">
    <citation type="submission" date="2014-06" db="EMBL/GenBank/DDBJ databases">
        <title>Evolutionary Origins and Diversification of the Mycorrhizal Mutualists.</title>
        <authorList>
            <consortium name="DOE Joint Genome Institute"/>
            <consortium name="Mycorrhizal Genomics Consortium"/>
            <person name="Kohler A."/>
            <person name="Kuo A."/>
            <person name="Nagy L.G."/>
            <person name="Floudas D."/>
            <person name="Copeland A."/>
            <person name="Barry K.W."/>
            <person name="Cichocki N."/>
            <person name="Veneault-Fourrey C."/>
            <person name="LaButti K."/>
            <person name="Lindquist E.A."/>
            <person name="Lipzen A."/>
            <person name="Lundell T."/>
            <person name="Morin E."/>
            <person name="Murat C."/>
            <person name="Riley R."/>
            <person name="Ohm R."/>
            <person name="Sun H."/>
            <person name="Tunlid A."/>
            <person name="Henrissat B."/>
            <person name="Grigoriev I.V."/>
            <person name="Hibbett D.S."/>
            <person name="Martin F."/>
        </authorList>
    </citation>
    <scope>NUCLEOTIDE SEQUENCE [LARGE SCALE GENOMIC DNA]</scope>
    <source>
        <strain evidence="5 6">SS14</strain>
    </source>
</reference>
<evidence type="ECO:0000313" key="6">
    <source>
        <dbReference type="Proteomes" id="UP000054279"/>
    </source>
</evidence>
<keyword evidence="6" id="KW-1185">Reference proteome</keyword>
<keyword evidence="1" id="KW-0175">Coiled coil</keyword>
<evidence type="ECO:0000259" key="4">
    <source>
        <dbReference type="PROSITE" id="PS50006"/>
    </source>
</evidence>
<dbReference type="PANTHER" id="PTHR15715:SF37">
    <property type="entry name" value="LD47843P"/>
    <property type="match status" value="1"/>
</dbReference>
<gene>
    <name evidence="5" type="ORF">M422DRAFT_250480</name>
</gene>
<dbReference type="PANTHER" id="PTHR15715">
    <property type="entry name" value="CENTROSOMAL PROTEIN OF 170 KDA"/>
    <property type="match status" value="1"/>
</dbReference>
<dbReference type="PROSITE" id="PS50006">
    <property type="entry name" value="FHA_DOMAIN"/>
    <property type="match status" value="1"/>
</dbReference>
<dbReference type="AlphaFoldDB" id="A0A0C9W2Y4"/>
<evidence type="ECO:0000256" key="3">
    <source>
        <dbReference type="SAM" id="Phobius"/>
    </source>
</evidence>
<feature type="coiled-coil region" evidence="1">
    <location>
        <begin position="480"/>
        <end position="507"/>
    </location>
</feature>
<evidence type="ECO:0000256" key="1">
    <source>
        <dbReference type="SAM" id="Coils"/>
    </source>
</evidence>
<feature type="compositionally biased region" description="Polar residues" evidence="2">
    <location>
        <begin position="732"/>
        <end position="750"/>
    </location>
</feature>
<dbReference type="InterPro" id="IPR008984">
    <property type="entry name" value="SMAD_FHA_dom_sf"/>
</dbReference>
<evidence type="ECO:0000256" key="2">
    <source>
        <dbReference type="SAM" id="MobiDB-lite"/>
    </source>
</evidence>
<protein>
    <recommendedName>
        <fullName evidence="4">FHA domain-containing protein</fullName>
    </recommendedName>
</protein>
<name>A0A0C9W2Y4_SPHS4</name>
<dbReference type="HOGENOM" id="CLU_007871_1_0_1"/>
<dbReference type="Proteomes" id="UP000054279">
    <property type="component" value="Unassembled WGS sequence"/>
</dbReference>
<keyword evidence="3" id="KW-1133">Transmembrane helix</keyword>
<organism evidence="5 6">
    <name type="scientific">Sphaerobolus stellatus (strain SS14)</name>
    <dbReference type="NCBI Taxonomy" id="990650"/>
    <lineage>
        <taxon>Eukaryota</taxon>
        <taxon>Fungi</taxon>
        <taxon>Dikarya</taxon>
        <taxon>Basidiomycota</taxon>
        <taxon>Agaricomycotina</taxon>
        <taxon>Agaricomycetes</taxon>
        <taxon>Phallomycetidae</taxon>
        <taxon>Geastrales</taxon>
        <taxon>Sphaerobolaceae</taxon>
        <taxon>Sphaerobolus</taxon>
    </lineage>
</organism>
<sequence length="823" mass="88562">MPTANPFPPSQVPPSHPIPALSLYPLNDSFIPKYIHLNQRVKIGRQTNAKTVPGERNGFFDSKVLSRQHAEVWEEEGKIFIKDVKSSNGTFINGERLSPEGVESQPFELKTEDVVVCTLNPLSFTSHPASAQEFGIDIVGEDNKTIVHHKVAARVTCILTPEDAVAAATPHYGRQASRPQAITAAANPAAAGLGSMGAPAGQRAGTTKNGLNLEHLLSTLQNSLNQSRQTGQELGRLGEQMSEISETLSGQNPAPQHNYPQPLPPVRSNTAPLLGSGPAPPTVPSQAPPAPPTTAPSVPSQETLVALQSQLADTQSTLAAHVEKIKLLHDLAQDHESVKREIGELKTMLSSGSAIHQHVTNANKEEHHHRMEEHDDDDARSVMTVTPGEEEEREHEEDEQDESESEEEEDMDRQPQIRPGTPEPMRGFPSTSSPETHSPPRRTSVEEAPPPPPHQVTLSDELAERLSALTAQLEGALAVSKTLQAQQASAQATIEALEGKVRSLEEVVVKVSAPSPPSLPAALPESKDGELLNPSPTPAPTDSHPEASTSSSSSPQHVSILELDVVKAEWAQMREEWAEYQGRIKSVESVLDSVVEGNKRRDERDAEREKRDQEREKRERELKEREAREGEREQKEREGGIGLVTPPSPRSLSADSVGKRRRRGSRKGRAGVKDFVEGVNAADSSKDKDTEGESGDEGEMVGSFESTSSKPGLANGSGNGNGGGGRKRSASPPVSGSSPRSTTTLVSPSATPVPEGEGRKGKDAQKDRAALRRQLSPGAGFGDEGKHHEHENQQQHVPIGSVSTALGVLLLSVAAVVVYRVRE</sequence>
<keyword evidence="3" id="KW-0812">Transmembrane</keyword>
<feature type="compositionally biased region" description="Basic and acidic residues" evidence="2">
    <location>
        <begin position="363"/>
        <end position="380"/>
    </location>
</feature>
<dbReference type="Gene3D" id="2.60.200.20">
    <property type="match status" value="1"/>
</dbReference>
<feature type="compositionally biased region" description="Basic and acidic residues" evidence="2">
    <location>
        <begin position="756"/>
        <end position="770"/>
    </location>
</feature>
<evidence type="ECO:0000313" key="5">
    <source>
        <dbReference type="EMBL" id="KIJ46050.1"/>
    </source>
</evidence>
<feature type="compositionally biased region" description="Polar residues" evidence="2">
    <location>
        <begin position="244"/>
        <end position="259"/>
    </location>
</feature>
<feature type="region of interest" description="Disordered" evidence="2">
    <location>
        <begin position="244"/>
        <end position="301"/>
    </location>
</feature>
<dbReference type="InterPro" id="IPR051176">
    <property type="entry name" value="Cent_Immune-Sig_Mod"/>
</dbReference>
<feature type="compositionally biased region" description="Gly residues" evidence="2">
    <location>
        <begin position="715"/>
        <end position="724"/>
    </location>
</feature>
<accession>A0A0C9W2Y4</accession>
<dbReference type="OrthoDB" id="687730at2759"/>
<proteinExistence type="predicted"/>
<feature type="region of interest" description="Disordered" evidence="2">
    <location>
        <begin position="511"/>
        <end position="558"/>
    </location>
</feature>
<feature type="compositionally biased region" description="Basic and acidic residues" evidence="2">
    <location>
        <begin position="597"/>
        <end position="639"/>
    </location>
</feature>
<feature type="region of interest" description="Disordered" evidence="2">
    <location>
        <begin position="362"/>
        <end position="463"/>
    </location>
</feature>
<feature type="domain" description="FHA" evidence="4">
    <location>
        <begin position="41"/>
        <end position="97"/>
    </location>
</feature>
<feature type="compositionally biased region" description="Pro residues" evidence="2">
    <location>
        <begin position="278"/>
        <end position="294"/>
    </location>
</feature>
<feature type="compositionally biased region" description="Basic residues" evidence="2">
    <location>
        <begin position="659"/>
        <end position="670"/>
    </location>
</feature>
<feature type="region of interest" description="Disordered" evidence="2">
    <location>
        <begin position="588"/>
        <end position="798"/>
    </location>
</feature>
<feature type="compositionally biased region" description="Basic and acidic residues" evidence="2">
    <location>
        <begin position="783"/>
        <end position="793"/>
    </location>
</feature>
<dbReference type="InterPro" id="IPR000253">
    <property type="entry name" value="FHA_dom"/>
</dbReference>
<dbReference type="EMBL" id="KN837109">
    <property type="protein sequence ID" value="KIJ46050.1"/>
    <property type="molecule type" value="Genomic_DNA"/>
</dbReference>
<feature type="compositionally biased region" description="Acidic residues" evidence="2">
    <location>
        <begin position="388"/>
        <end position="411"/>
    </location>
</feature>
<keyword evidence="3" id="KW-0472">Membrane</keyword>
<dbReference type="GO" id="GO:0005737">
    <property type="term" value="C:cytoplasm"/>
    <property type="evidence" value="ECO:0007669"/>
    <property type="project" value="TreeGrafter"/>
</dbReference>